<feature type="region of interest" description="Disordered" evidence="1">
    <location>
        <begin position="416"/>
        <end position="464"/>
    </location>
</feature>
<evidence type="ECO:0000256" key="1">
    <source>
        <dbReference type="SAM" id="MobiDB-lite"/>
    </source>
</evidence>
<evidence type="ECO:0000313" key="2">
    <source>
        <dbReference type="EMBL" id="KMY88104.1"/>
    </source>
</evidence>
<reference evidence="2" key="3">
    <citation type="submission" date="2015-04" db="EMBL/GenBank/DDBJ databases">
        <authorList>
            <consortium name="FlyBase"/>
        </authorList>
    </citation>
    <scope>NUCLEOTIDE SEQUENCE</scope>
    <source>
        <strain evidence="2">W501</strain>
    </source>
</reference>
<sequence length="916" mass="103221">MYGPMSATNKEIGEASLTAEQIRHRHQYDFLIMLLERCDSSPRETKSDYSLTRINFNSTEELDASMADSLPTALTVTRLPAGATCSCRSISERSESAAIVSESTQTIASTEDMGTQTGFQTVPNEDFNFGQDASTQSMLNMQDAGTQPIPVSTENLNSIQTQTEYKEPKTVRFPPKKYSKTVHEEEKPRKSLRKCFFKRPLIVVKGDTLISPDFFHQSRMENGSVTTRKEDKETQYENHFGTQSNSSDDKPSNPSTCSKILDRVQKLETIMKRQELSLRDLQGSVKSWKVQECKPSDCRIIFQGQPQACELPKKLETSDQASQINDIDEERKLPIKPEVFNQASQKKYTTRSEEQKLPIKPEPFNQESQKIYTARSEERKLPRKPEKIDQATQKKDTASCECKTLSKEFLQIFMKPETAQDEQKSNNSQRTRDTPVSSEKSTGLQFSRESNVNNRRCSKANEHEVSLKDAQLPTATQYLKDSESLLEQFNRVFAKTKSEETICDKPRNISESKQIGRPTSAYPADPTKQNDTEQRVENLLDEFVKFVKEPKGDSLGARKVSSTSCLESKSSRQSNKTEEKEVYKSLIEQLISHFTKSKSCENNQARKAQSESSSVDRLLAEFVKMFKRSNSLEEDRPKKVSFNCSKAPQNVKSTAMQSEPKMSDMELDANGRSGFRQLEGKSKPSAIFRNTQRMDKSSPHGCQYCGDDSLPILDSLMDEVYRLIGPRPFDEVVLTILRQEDNVYHIKVREMATGKDLGCILGSRGAINQAIAIGLFEDIHTFCELDKNRQYDPRDCPLGTGLDELCRRQCGGELAPDGSADKQRVVEFCTRVLGLPAGQADRFFSVTNALKMDPSFDFSSSLLRHAENLEPTGQGADLSDVVKTSSLFLRIISGQCNDVQDDEEDSSYGFDSNNAP</sequence>
<reference evidence="2" key="2">
    <citation type="submission" date="2014-06" db="EMBL/GenBank/DDBJ databases">
        <authorList>
            <person name="Hu T."/>
            <person name="Eisen M.B."/>
            <person name="Thornton K.R."/>
            <person name="Andolfatto P."/>
        </authorList>
    </citation>
    <scope>NUCLEOTIDE SEQUENCE</scope>
    <source>
        <strain evidence="2">W501</strain>
    </source>
</reference>
<feature type="compositionally biased region" description="Polar residues" evidence="1">
    <location>
        <begin position="425"/>
        <end position="455"/>
    </location>
</feature>
<dbReference type="OrthoDB" id="7860528at2759"/>
<dbReference type="KEGG" id="dsi:Dsimw501_GD23294"/>
<dbReference type="Bgee" id="FBgn0194680">
    <property type="expression patterns" value="Expressed in male reproductive system and 2 other cell types or tissues"/>
</dbReference>
<protein>
    <submittedName>
        <fullName evidence="2">Uncharacterized protein, isoform A</fullName>
    </submittedName>
</protein>
<gene>
    <name evidence="2" type="primary">Dsim\GD23294</name>
    <name evidence="2" type="ORF">Dsimw501_GD23294</name>
</gene>
<feature type="region of interest" description="Disordered" evidence="1">
    <location>
        <begin position="504"/>
        <end position="532"/>
    </location>
</feature>
<feature type="region of interest" description="Disordered" evidence="1">
    <location>
        <begin position="554"/>
        <end position="580"/>
    </location>
</feature>
<feature type="compositionally biased region" description="Polar residues" evidence="1">
    <location>
        <begin position="560"/>
        <end position="574"/>
    </location>
</feature>
<feature type="compositionally biased region" description="Basic and acidic residues" evidence="1">
    <location>
        <begin position="375"/>
        <end position="397"/>
    </location>
</feature>
<proteinExistence type="predicted"/>
<name>A0A0J9QWL6_DROSI</name>
<organism evidence="2">
    <name type="scientific">Drosophila simulans</name>
    <name type="common">Fruit fly</name>
    <dbReference type="NCBI Taxonomy" id="7240"/>
    <lineage>
        <taxon>Eukaryota</taxon>
        <taxon>Metazoa</taxon>
        <taxon>Ecdysozoa</taxon>
        <taxon>Arthropoda</taxon>
        <taxon>Hexapoda</taxon>
        <taxon>Insecta</taxon>
        <taxon>Pterygota</taxon>
        <taxon>Neoptera</taxon>
        <taxon>Endopterygota</taxon>
        <taxon>Diptera</taxon>
        <taxon>Brachycera</taxon>
        <taxon>Muscomorpha</taxon>
        <taxon>Ephydroidea</taxon>
        <taxon>Drosophilidae</taxon>
        <taxon>Drosophila</taxon>
        <taxon>Sophophora</taxon>
    </lineage>
</organism>
<reference evidence="2" key="1">
    <citation type="journal article" date="2013" name="Genome Res.">
        <title>A second-generation assembly of the Drosophila simulans genome provides new insights into patterns of lineage-specific divergence.</title>
        <authorList>
            <person name="Hu T.T."/>
            <person name="Eisen M.B."/>
            <person name="Thornton K.R."/>
            <person name="Andolfatto P."/>
        </authorList>
    </citation>
    <scope>NUCLEOTIDE SEQUENCE [LARGE SCALE GENOMIC DNA]</scope>
    <source>
        <strain evidence="2">W501</strain>
    </source>
</reference>
<accession>A0A0J9QWL6</accession>
<feature type="region of interest" description="Disordered" evidence="1">
    <location>
        <begin position="343"/>
        <end position="397"/>
    </location>
</feature>
<dbReference type="Proteomes" id="UP000035880">
    <property type="component" value="Chromosome 2L"/>
</dbReference>
<dbReference type="AlphaFoldDB" id="A0A0J9QWL6"/>
<feature type="compositionally biased region" description="Basic and acidic residues" evidence="1">
    <location>
        <begin position="350"/>
        <end position="359"/>
    </location>
</feature>
<dbReference type="EMBL" id="CM002910">
    <property type="protein sequence ID" value="KMY88104.1"/>
    <property type="molecule type" value="Genomic_DNA"/>
</dbReference>